<proteinExistence type="predicted"/>
<sequence length="83" mass="9152">MAGESGPESPTDFSEATIKIEAPLPYEEAFPTPLPGLLYPRESESREIKSLDGLWDFTVSPEGDALKGYREGWYALDDLSKVS</sequence>
<dbReference type="AlphaFoldDB" id="A0A0J7KWE1"/>
<evidence type="ECO:0000313" key="2">
    <source>
        <dbReference type="Proteomes" id="UP000036403"/>
    </source>
</evidence>
<dbReference type="Gene3D" id="2.60.120.260">
    <property type="entry name" value="Galactose-binding domain-like"/>
    <property type="match status" value="1"/>
</dbReference>
<organism evidence="1 2">
    <name type="scientific">Lasius niger</name>
    <name type="common">Black garden ant</name>
    <dbReference type="NCBI Taxonomy" id="67767"/>
    <lineage>
        <taxon>Eukaryota</taxon>
        <taxon>Metazoa</taxon>
        <taxon>Ecdysozoa</taxon>
        <taxon>Arthropoda</taxon>
        <taxon>Hexapoda</taxon>
        <taxon>Insecta</taxon>
        <taxon>Pterygota</taxon>
        <taxon>Neoptera</taxon>
        <taxon>Endopterygota</taxon>
        <taxon>Hymenoptera</taxon>
        <taxon>Apocrita</taxon>
        <taxon>Aculeata</taxon>
        <taxon>Formicoidea</taxon>
        <taxon>Formicidae</taxon>
        <taxon>Formicinae</taxon>
        <taxon>Lasius</taxon>
        <taxon>Lasius</taxon>
    </lineage>
</organism>
<dbReference type="Proteomes" id="UP000036403">
    <property type="component" value="Unassembled WGS sequence"/>
</dbReference>
<evidence type="ECO:0000313" key="1">
    <source>
        <dbReference type="EMBL" id="KMQ94616.1"/>
    </source>
</evidence>
<reference evidence="1 2" key="1">
    <citation type="submission" date="2015-04" db="EMBL/GenBank/DDBJ databases">
        <title>Lasius niger genome sequencing.</title>
        <authorList>
            <person name="Konorov E.A."/>
            <person name="Nikitin M.A."/>
            <person name="Kirill M.V."/>
            <person name="Chang P."/>
        </authorList>
    </citation>
    <scope>NUCLEOTIDE SEQUENCE [LARGE SCALE GENOMIC DNA]</scope>
    <source>
        <tissue evidence="1">Whole</tissue>
    </source>
</reference>
<dbReference type="STRING" id="67767.A0A0J7KWE1"/>
<dbReference type="InterPro" id="IPR008979">
    <property type="entry name" value="Galactose-bd-like_sf"/>
</dbReference>
<dbReference type="PaxDb" id="67767-A0A0J7KWE1"/>
<gene>
    <name evidence="1" type="ORF">RF55_5223</name>
</gene>
<dbReference type="OrthoDB" id="408532at2759"/>
<keyword evidence="2" id="KW-1185">Reference proteome</keyword>
<dbReference type="EMBL" id="LBMM01002586">
    <property type="protein sequence ID" value="KMQ94616.1"/>
    <property type="molecule type" value="Genomic_DNA"/>
</dbReference>
<dbReference type="SUPFAM" id="SSF49785">
    <property type="entry name" value="Galactose-binding domain-like"/>
    <property type="match status" value="1"/>
</dbReference>
<protein>
    <submittedName>
        <fullName evidence="1">Beta-glucuronidase-like isoform x1 protein</fullName>
    </submittedName>
</protein>
<name>A0A0J7KWE1_LASNI</name>
<accession>A0A0J7KWE1</accession>
<comment type="caution">
    <text evidence="1">The sequence shown here is derived from an EMBL/GenBank/DDBJ whole genome shotgun (WGS) entry which is preliminary data.</text>
</comment>